<dbReference type="EMBL" id="CAKOGP040001759">
    <property type="protein sequence ID" value="CAJ1950160.1"/>
    <property type="molecule type" value="Genomic_DNA"/>
</dbReference>
<gene>
    <name evidence="1" type="ORF">CYCCA115_LOCUS12452</name>
</gene>
<keyword evidence="2" id="KW-1185">Reference proteome</keyword>
<organism evidence="1 2">
    <name type="scientific">Cylindrotheca closterium</name>
    <dbReference type="NCBI Taxonomy" id="2856"/>
    <lineage>
        <taxon>Eukaryota</taxon>
        <taxon>Sar</taxon>
        <taxon>Stramenopiles</taxon>
        <taxon>Ochrophyta</taxon>
        <taxon>Bacillariophyta</taxon>
        <taxon>Bacillariophyceae</taxon>
        <taxon>Bacillariophycidae</taxon>
        <taxon>Bacillariales</taxon>
        <taxon>Bacillariaceae</taxon>
        <taxon>Cylindrotheca</taxon>
    </lineage>
</organism>
<dbReference type="AlphaFoldDB" id="A0AAD2JHG5"/>
<proteinExistence type="predicted"/>
<comment type="caution">
    <text evidence="1">The sequence shown here is derived from an EMBL/GenBank/DDBJ whole genome shotgun (WGS) entry which is preliminary data.</text>
</comment>
<accession>A0AAD2JHG5</accession>
<protein>
    <submittedName>
        <fullName evidence="1">Uncharacterized protein</fullName>
    </submittedName>
</protein>
<dbReference type="Proteomes" id="UP001295423">
    <property type="component" value="Unassembled WGS sequence"/>
</dbReference>
<evidence type="ECO:0000313" key="1">
    <source>
        <dbReference type="EMBL" id="CAJ1950160.1"/>
    </source>
</evidence>
<evidence type="ECO:0000313" key="2">
    <source>
        <dbReference type="Proteomes" id="UP001295423"/>
    </source>
</evidence>
<sequence>MRGYSVQSHYTSGNAILIPTRRDILDVLEHPHRFDPDTIEVEVYLSNEDKYILKRNLRKIADVTRQNIGCRNAFVLAMKPTETLRSFIEPNESRNP</sequence>
<reference evidence="1" key="1">
    <citation type="submission" date="2023-08" db="EMBL/GenBank/DDBJ databases">
        <authorList>
            <person name="Audoor S."/>
            <person name="Bilcke G."/>
        </authorList>
    </citation>
    <scope>NUCLEOTIDE SEQUENCE</scope>
</reference>
<name>A0AAD2JHG5_9STRA</name>